<evidence type="ECO:0008006" key="4">
    <source>
        <dbReference type="Google" id="ProtNLM"/>
    </source>
</evidence>
<dbReference type="eggNOG" id="ENOG5034AIA">
    <property type="taxonomic scope" value="Bacteria"/>
</dbReference>
<dbReference type="STRING" id="393595.ABO_1173"/>
<organism evidence="2 3">
    <name type="scientific">Alcanivorax borkumensis (strain ATCC 700651 / DSM 11573 / NCIMB 13689 / SK2)</name>
    <dbReference type="NCBI Taxonomy" id="393595"/>
    <lineage>
        <taxon>Bacteria</taxon>
        <taxon>Pseudomonadati</taxon>
        <taxon>Pseudomonadota</taxon>
        <taxon>Gammaproteobacteria</taxon>
        <taxon>Oceanospirillales</taxon>
        <taxon>Alcanivoracaceae</taxon>
        <taxon>Alcanivorax</taxon>
    </lineage>
</organism>
<keyword evidence="1" id="KW-0812">Transmembrane</keyword>
<dbReference type="AlphaFoldDB" id="Q0VQC7"/>
<accession>Q0VQC7</accession>
<keyword evidence="3" id="KW-1185">Reference proteome</keyword>
<keyword evidence="1" id="KW-1133">Transmembrane helix</keyword>
<evidence type="ECO:0000256" key="1">
    <source>
        <dbReference type="SAM" id="Phobius"/>
    </source>
</evidence>
<name>Q0VQC7_ALCBS</name>
<gene>
    <name evidence="2" type="ordered locus">ABO_1173</name>
</gene>
<dbReference type="EMBL" id="AM286690">
    <property type="protein sequence ID" value="CAL16621.1"/>
    <property type="molecule type" value="Genomic_DNA"/>
</dbReference>
<reference evidence="2 3" key="1">
    <citation type="journal article" date="2006" name="Nat. Biotechnol.">
        <title>Genome sequence of the ubiquitous hydrocarbon-degrading marine bacterium Alcanivorax borkumensis.</title>
        <authorList>
            <person name="Schneiker S."/>
            <person name="Martins dos Santos V.A.P."/>
            <person name="Bartels D."/>
            <person name="Bekel T."/>
            <person name="Brecht M."/>
            <person name="Buhrmester J."/>
            <person name="Chernikova T.N."/>
            <person name="Denaro R."/>
            <person name="Ferrer M."/>
            <person name="Gertler C."/>
            <person name="Goesmann A."/>
            <person name="Golyshina O.V."/>
            <person name="Kaminski F."/>
            <person name="Khachane A.N."/>
            <person name="Lang S."/>
            <person name="Linke B."/>
            <person name="McHardy A.C."/>
            <person name="Meyer F."/>
            <person name="Nechitaylo T."/>
            <person name="Puehler A."/>
            <person name="Regenhardt D."/>
            <person name="Rupp O."/>
            <person name="Sabirova J.S."/>
            <person name="Selbitschka W."/>
            <person name="Yakimov M.M."/>
            <person name="Timmis K.N."/>
            <person name="Vorhoelter F.-J."/>
            <person name="Weidner S."/>
            <person name="Kaiser O."/>
            <person name="Golyshin P.N."/>
        </authorList>
    </citation>
    <scope>NUCLEOTIDE SEQUENCE [LARGE SCALE GENOMIC DNA]</scope>
    <source>
        <strain evidence="3">ATCC 700651 / DSM 11573 / NCIMB 13689 / SK2</strain>
    </source>
</reference>
<feature type="transmembrane region" description="Helical" evidence="1">
    <location>
        <begin position="26"/>
        <end position="45"/>
    </location>
</feature>
<proteinExistence type="predicted"/>
<evidence type="ECO:0000313" key="2">
    <source>
        <dbReference type="EMBL" id="CAL16621.1"/>
    </source>
</evidence>
<dbReference type="Proteomes" id="UP000008871">
    <property type="component" value="Chromosome"/>
</dbReference>
<dbReference type="OrthoDB" id="6077162at2"/>
<dbReference type="HOGENOM" id="CLU_118567_0_0_6"/>
<keyword evidence="1" id="KW-0472">Membrane</keyword>
<dbReference type="PROSITE" id="PS51318">
    <property type="entry name" value="TAT"/>
    <property type="match status" value="1"/>
</dbReference>
<dbReference type="RefSeq" id="WP_011588456.1">
    <property type="nucleotide sequence ID" value="NC_008260.1"/>
</dbReference>
<dbReference type="KEGG" id="abo:ABO_1173"/>
<protein>
    <recommendedName>
        <fullName evidence="4">Gluconate 2-dehydrogenase subunit 3 family protein</fullName>
    </recommendedName>
</protein>
<evidence type="ECO:0000313" key="3">
    <source>
        <dbReference type="Proteomes" id="UP000008871"/>
    </source>
</evidence>
<dbReference type="InterPro" id="IPR006311">
    <property type="entry name" value="TAT_signal"/>
</dbReference>
<sequence>MKKIHSAPIVAATWQRGMARRRFLKWGLLGSAGVAAVAAGGFAFLRRSPLDKQPVPAWVTGLSAAEYHLFDRARQVLLPVEGTRLTPSDQVPVVRNVQALLDNLDPEIRKEMATGLGLFDNASVLSHGRRFVDLSDADACAYFDSWGHASVIQRTLVTVIKQLTYTAYWQESATWAPTDFDGPVSDKWGLAYLGNAPLPANDVLQINQPEGRA</sequence>